<comment type="caution">
    <text evidence="4">The sequence shown here is derived from an EMBL/GenBank/DDBJ whole genome shotgun (WGS) entry which is preliminary data.</text>
</comment>
<accession>A0AAD4MKW7</accession>
<evidence type="ECO:0000256" key="3">
    <source>
        <dbReference type="ARBA" id="ARBA00022827"/>
    </source>
</evidence>
<comment type="cofactor">
    <cofactor evidence="1">
        <name>FAD</name>
        <dbReference type="ChEBI" id="CHEBI:57692"/>
    </cofactor>
</comment>
<gene>
    <name evidence="4" type="ORF">DdX_18598</name>
</gene>
<dbReference type="InterPro" id="IPR009100">
    <property type="entry name" value="AcylCoA_DH/oxidase_NM_dom_sf"/>
</dbReference>
<keyword evidence="2" id="KW-0285">Flavoprotein</keyword>
<dbReference type="AlphaFoldDB" id="A0AAD4MKW7"/>
<dbReference type="GO" id="GO:0050660">
    <property type="term" value="F:flavin adenine dinucleotide binding"/>
    <property type="evidence" value="ECO:0007669"/>
    <property type="project" value="InterPro"/>
</dbReference>
<evidence type="ECO:0000256" key="2">
    <source>
        <dbReference type="ARBA" id="ARBA00022630"/>
    </source>
</evidence>
<organism evidence="4 5">
    <name type="scientific">Ditylenchus destructor</name>
    <dbReference type="NCBI Taxonomy" id="166010"/>
    <lineage>
        <taxon>Eukaryota</taxon>
        <taxon>Metazoa</taxon>
        <taxon>Ecdysozoa</taxon>
        <taxon>Nematoda</taxon>
        <taxon>Chromadorea</taxon>
        <taxon>Rhabditida</taxon>
        <taxon>Tylenchina</taxon>
        <taxon>Tylenchomorpha</taxon>
        <taxon>Sphaerularioidea</taxon>
        <taxon>Anguinidae</taxon>
        <taxon>Anguininae</taxon>
        <taxon>Ditylenchus</taxon>
    </lineage>
</organism>
<name>A0AAD4MKW7_9BILA</name>
<dbReference type="PROSITE" id="PS00072">
    <property type="entry name" value="ACYL_COA_DH_1"/>
    <property type="match status" value="1"/>
</dbReference>
<dbReference type="Proteomes" id="UP001201812">
    <property type="component" value="Unassembled WGS sequence"/>
</dbReference>
<protein>
    <submittedName>
        <fullName evidence="4">Uncharacterized protein</fullName>
    </submittedName>
</protein>
<evidence type="ECO:0000313" key="5">
    <source>
        <dbReference type="Proteomes" id="UP001201812"/>
    </source>
</evidence>
<dbReference type="InterPro" id="IPR046373">
    <property type="entry name" value="Acyl-CoA_Oxase/DH_mid-dom_sf"/>
</dbReference>
<dbReference type="InterPro" id="IPR037069">
    <property type="entry name" value="AcylCoA_DH/ox_N_sf"/>
</dbReference>
<sequence>MGNDLASTPVMLCGGDHLKKKFLTRLIEEPLMASDCVTEPGAGSDVAGAKIMAEKKGAFGVDLVDNVIISEEVGWGCSGTLEGRASYLAKHLSHKFSTLCIVFKVRFIDSKDRTEFDVATANCRMLIKKDEHKCKVKLYEYGHNQIKENATAWTTNQTVPNVAVGILFGGEAEAEKLFLKEGVFRNPGSGNPEKLTFGLKGKTMNKEDIEGLLAGAFKEAYDKRSQEISLFVTTLKAINERT</sequence>
<dbReference type="GO" id="GO:0003995">
    <property type="term" value="F:acyl-CoA dehydrogenase activity"/>
    <property type="evidence" value="ECO:0007669"/>
    <property type="project" value="InterPro"/>
</dbReference>
<dbReference type="EMBL" id="JAKKPZ010000278">
    <property type="protein sequence ID" value="KAI1697254.1"/>
    <property type="molecule type" value="Genomic_DNA"/>
</dbReference>
<evidence type="ECO:0000256" key="1">
    <source>
        <dbReference type="ARBA" id="ARBA00001974"/>
    </source>
</evidence>
<dbReference type="Gene3D" id="2.40.110.10">
    <property type="entry name" value="Butyryl-CoA Dehydrogenase, subunit A, domain 2"/>
    <property type="match status" value="1"/>
</dbReference>
<keyword evidence="5" id="KW-1185">Reference proteome</keyword>
<dbReference type="InterPro" id="IPR006089">
    <property type="entry name" value="Acyl-CoA_DH_CS"/>
</dbReference>
<dbReference type="Gene3D" id="1.10.540.10">
    <property type="entry name" value="Acyl-CoA dehydrogenase/oxidase, N-terminal domain"/>
    <property type="match status" value="1"/>
</dbReference>
<reference evidence="4" key="1">
    <citation type="submission" date="2022-01" db="EMBL/GenBank/DDBJ databases">
        <title>Genome Sequence Resource for Two Populations of Ditylenchus destructor, the Migratory Endoparasitic Phytonematode.</title>
        <authorList>
            <person name="Zhang H."/>
            <person name="Lin R."/>
            <person name="Xie B."/>
        </authorList>
    </citation>
    <scope>NUCLEOTIDE SEQUENCE</scope>
    <source>
        <strain evidence="4">BazhouSP</strain>
    </source>
</reference>
<evidence type="ECO:0000313" key="4">
    <source>
        <dbReference type="EMBL" id="KAI1697254.1"/>
    </source>
</evidence>
<keyword evidence="3" id="KW-0274">FAD</keyword>
<proteinExistence type="predicted"/>
<dbReference type="SUPFAM" id="SSF56645">
    <property type="entry name" value="Acyl-CoA dehydrogenase NM domain-like"/>
    <property type="match status" value="1"/>
</dbReference>